<sequence>VLLSNTGKPCVCRRKVVAPTSVVITLRVTETCKKDMNANYTETVRLQVASCKINVTSNYSATLTQCQETLDANFTKHRNNSIDELNKNYADTLDICNETLQFELTKLRNESLTTLTNELEYNFTQTSRKLNEQCDDLIDDAYNTANISCKLNVETLTSQFRTQLFSNNETWRTLVSEKEVSFQHSIDVEKEERRFLQQRYNDTNRELKQCSDDLVVTTSTRNSCQGEYATCRSDFSDCKLLRDELLYNFTTCKGHNISAHDDIRNLRQTIDASRQLFANNNSSNKICSLFGTNEFVQSLFSMTNLGEYSAEKISSLTVEVSSLLRELDSSRKLLEDCDKSTTSLGEESRRNGELSCKLEMNRRKFNDKELCLFEISKLRKIHTMQIYNMTKRYNHLFYSWKLEPTYHYLDPEMKMNMNIRFDMHSALEAERVKYECSIDKIRYAYEFDKKIQNIEGDLDSYQSDLSRCTENLQTADIQCSEKYKAYRQKCAHEVNLANNNTYKARMIIDRCKQRELQEENVQTAYNESYHIHKMFENCSLEMFVNETLWDRAIYSTDNERRQIVLHAVKKMVELRMKNLTSSYLKEVCTNWTATNAFFIAGGKALDMDPVDFEKGLYALGGGVFAYGSTFASVGLKKFMNRRNKDVVIEDDDDDDEEEDEPIQKERQPWSSLIARNIMH</sequence>
<keyword evidence="3" id="KW-0812">Transmembrane</keyword>
<dbReference type="GO" id="GO:0016874">
    <property type="term" value="F:ligase activity"/>
    <property type="evidence" value="ECO:0007669"/>
    <property type="project" value="UniProtKB-KW"/>
</dbReference>
<feature type="coiled-coil region" evidence="1">
    <location>
        <begin position="186"/>
        <end position="213"/>
    </location>
</feature>
<name>A0A0K8RR77_IXORI</name>
<keyword evidence="1" id="KW-0175">Coiled coil</keyword>
<keyword evidence="3" id="KW-0472">Membrane</keyword>
<organism evidence="4">
    <name type="scientific">Ixodes ricinus</name>
    <name type="common">Common tick</name>
    <name type="synonym">Acarus ricinus</name>
    <dbReference type="NCBI Taxonomy" id="34613"/>
    <lineage>
        <taxon>Eukaryota</taxon>
        <taxon>Metazoa</taxon>
        <taxon>Ecdysozoa</taxon>
        <taxon>Arthropoda</taxon>
        <taxon>Chelicerata</taxon>
        <taxon>Arachnida</taxon>
        <taxon>Acari</taxon>
        <taxon>Parasitiformes</taxon>
        <taxon>Ixodida</taxon>
        <taxon>Ixodoidea</taxon>
        <taxon>Ixodidae</taxon>
        <taxon>Ixodinae</taxon>
        <taxon>Ixodes</taxon>
    </lineage>
</organism>
<evidence type="ECO:0000313" key="4">
    <source>
        <dbReference type="EMBL" id="JAA73433.1"/>
    </source>
</evidence>
<feature type="compositionally biased region" description="Acidic residues" evidence="2">
    <location>
        <begin position="649"/>
        <end position="660"/>
    </location>
</feature>
<dbReference type="EMBL" id="GADI01000375">
    <property type="protein sequence ID" value="JAA73433.1"/>
    <property type="molecule type" value="mRNA"/>
</dbReference>
<feature type="region of interest" description="Disordered" evidence="2">
    <location>
        <begin position="649"/>
        <end position="670"/>
    </location>
</feature>
<keyword evidence="3" id="KW-1133">Transmembrane helix</keyword>
<evidence type="ECO:0000256" key="2">
    <source>
        <dbReference type="SAM" id="MobiDB-lite"/>
    </source>
</evidence>
<dbReference type="AlphaFoldDB" id="A0A0K8RR77"/>
<feature type="non-terminal residue" evidence="4">
    <location>
        <position position="1"/>
    </location>
</feature>
<accession>A0A0K8RR77</accession>
<evidence type="ECO:0000256" key="1">
    <source>
        <dbReference type="SAM" id="Coils"/>
    </source>
</evidence>
<evidence type="ECO:0000256" key="3">
    <source>
        <dbReference type="SAM" id="Phobius"/>
    </source>
</evidence>
<keyword evidence="4" id="KW-0436">Ligase</keyword>
<protein>
    <submittedName>
        <fullName evidence="4">Putative scf ubiquitin ligase skp2 component</fullName>
    </submittedName>
</protein>
<reference evidence="4" key="1">
    <citation type="submission" date="2012-12" db="EMBL/GenBank/DDBJ databases">
        <title>Identification and characterization of a phenylalanine ammonia-lyase gene family in Isatis indigotica Fort.</title>
        <authorList>
            <person name="Liu Q."/>
            <person name="Chen J."/>
            <person name="Zhou X."/>
            <person name="Di P."/>
            <person name="Xiao Y."/>
            <person name="Xuan H."/>
            <person name="Zhang L."/>
            <person name="Chen W."/>
        </authorList>
    </citation>
    <scope>NUCLEOTIDE SEQUENCE</scope>
    <source>
        <tissue evidence="4">Salivary gland</tissue>
    </source>
</reference>
<proteinExistence type="evidence at transcript level"/>
<feature type="transmembrane region" description="Helical" evidence="3">
    <location>
        <begin position="615"/>
        <end position="635"/>
    </location>
</feature>